<dbReference type="GO" id="GO:0005737">
    <property type="term" value="C:cytoplasm"/>
    <property type="evidence" value="ECO:0007669"/>
    <property type="project" value="TreeGrafter"/>
</dbReference>
<dbReference type="RefSeq" id="WP_157568904.1">
    <property type="nucleotide sequence ID" value="NZ_WPIK01000017.1"/>
</dbReference>
<dbReference type="PROSITE" id="PS51184">
    <property type="entry name" value="JMJC"/>
    <property type="match status" value="1"/>
</dbReference>
<dbReference type="InterPro" id="IPR003347">
    <property type="entry name" value="JmjC_dom"/>
</dbReference>
<dbReference type="PANTHER" id="PTHR12480:SF6">
    <property type="entry name" value="2-OXOGLUTARATE AND IRON-DEPENDENT OXYGENASE JMJD4"/>
    <property type="match status" value="1"/>
</dbReference>
<comment type="caution">
    <text evidence="2">The sequence shown here is derived from an EMBL/GenBank/DDBJ whole genome shotgun (WGS) entry which is preliminary data.</text>
</comment>
<dbReference type="InterPro" id="IPR041667">
    <property type="entry name" value="Cupin_8"/>
</dbReference>
<dbReference type="AlphaFoldDB" id="A0A7K1T0J3"/>
<dbReference type="InterPro" id="IPR050910">
    <property type="entry name" value="JMJD6_ArgDemeth/LysHydrox"/>
</dbReference>
<dbReference type="SMART" id="SM00558">
    <property type="entry name" value="JmjC"/>
    <property type="match status" value="1"/>
</dbReference>
<dbReference type="GO" id="GO:0045905">
    <property type="term" value="P:positive regulation of translational termination"/>
    <property type="evidence" value="ECO:0007669"/>
    <property type="project" value="TreeGrafter"/>
</dbReference>
<accession>A0A7K1T0J3</accession>
<proteinExistence type="predicted"/>
<dbReference type="EMBL" id="WPIK01000017">
    <property type="protein sequence ID" value="MVN23048.1"/>
    <property type="molecule type" value="Genomic_DNA"/>
</dbReference>
<keyword evidence="3" id="KW-1185">Reference proteome</keyword>
<protein>
    <submittedName>
        <fullName evidence="2">Cupin-like domain-containing protein</fullName>
    </submittedName>
</protein>
<dbReference type="Proteomes" id="UP000462014">
    <property type="component" value="Unassembled WGS sequence"/>
</dbReference>
<name>A0A7K1T0J3_9SPHI</name>
<dbReference type="GO" id="GO:0016706">
    <property type="term" value="F:2-oxoglutarate-dependent dioxygenase activity"/>
    <property type="evidence" value="ECO:0007669"/>
    <property type="project" value="TreeGrafter"/>
</dbReference>
<sequence length="286" mass="32896">MEIQKKGAVSYQEFMEEHYLPGIPLVFKNASSIWKANGLFNPDWFRKNYGDRKTIVKGNEYNMQEIMDLVENSTAENPAPYPCKYDIGEQLPELLPLISPIGMNYANPNWFDNKLFKLGHWGNAIELFIGGPGGKFPYLHLDFYHLNAWITQLFGDKQFTVFPRGQDKYLYPDPENPWKSNLNIFEPDYEKFPEFKKATPITFTVHAGETLFIPFGLWHTAHSLTPTISVAFDQLNSKNYPEFLKDVWNFKKQESTIKAVAMYSYAFVAGLGCKISDSMAAKKAVR</sequence>
<evidence type="ECO:0000313" key="3">
    <source>
        <dbReference type="Proteomes" id="UP000462014"/>
    </source>
</evidence>
<dbReference type="PANTHER" id="PTHR12480">
    <property type="entry name" value="ARGININE DEMETHYLASE AND LYSYL-HYDROXYLASE JMJD"/>
    <property type="match status" value="1"/>
</dbReference>
<feature type="domain" description="JmjC" evidence="1">
    <location>
        <begin position="104"/>
        <end position="251"/>
    </location>
</feature>
<gene>
    <name evidence="2" type="ORF">GO621_16090</name>
</gene>
<dbReference type="Gene3D" id="2.60.120.650">
    <property type="entry name" value="Cupin"/>
    <property type="match status" value="1"/>
</dbReference>
<evidence type="ECO:0000313" key="2">
    <source>
        <dbReference type="EMBL" id="MVN23048.1"/>
    </source>
</evidence>
<reference evidence="2 3" key="1">
    <citation type="submission" date="2019-12" db="EMBL/GenBank/DDBJ databases">
        <title>Mucilaginibacter sp. HMF7410 genome sequencing and assembly.</title>
        <authorList>
            <person name="Kang H."/>
            <person name="Cha I."/>
            <person name="Kim H."/>
            <person name="Joh K."/>
        </authorList>
    </citation>
    <scope>NUCLEOTIDE SEQUENCE [LARGE SCALE GENOMIC DNA]</scope>
    <source>
        <strain evidence="2 3">HMF7410</strain>
    </source>
</reference>
<organism evidence="2 3">
    <name type="scientific">Mucilaginibacter arboris</name>
    <dbReference type="NCBI Taxonomy" id="2682090"/>
    <lineage>
        <taxon>Bacteria</taxon>
        <taxon>Pseudomonadati</taxon>
        <taxon>Bacteroidota</taxon>
        <taxon>Sphingobacteriia</taxon>
        <taxon>Sphingobacteriales</taxon>
        <taxon>Sphingobacteriaceae</taxon>
        <taxon>Mucilaginibacter</taxon>
    </lineage>
</organism>
<dbReference type="GO" id="GO:0043565">
    <property type="term" value="F:sequence-specific DNA binding"/>
    <property type="evidence" value="ECO:0007669"/>
    <property type="project" value="TreeGrafter"/>
</dbReference>
<evidence type="ECO:0000259" key="1">
    <source>
        <dbReference type="PROSITE" id="PS51184"/>
    </source>
</evidence>
<dbReference type="SUPFAM" id="SSF51197">
    <property type="entry name" value="Clavaminate synthase-like"/>
    <property type="match status" value="1"/>
</dbReference>
<dbReference type="Pfam" id="PF13621">
    <property type="entry name" value="Cupin_8"/>
    <property type="match status" value="1"/>
</dbReference>